<dbReference type="Gene3D" id="1.20.1330.10">
    <property type="entry name" value="f41 fragment of flagellin, N-terminal domain"/>
    <property type="match status" value="2"/>
</dbReference>
<evidence type="ECO:0000256" key="5">
    <source>
        <dbReference type="ARBA" id="ARBA00023143"/>
    </source>
</evidence>
<evidence type="ECO:0000256" key="2">
    <source>
        <dbReference type="ARBA" id="ARBA00004613"/>
    </source>
</evidence>
<feature type="domain" description="Flagellin C-terminal" evidence="7">
    <location>
        <begin position="323"/>
        <end position="403"/>
    </location>
</feature>
<dbReference type="SUPFAM" id="SSF64518">
    <property type="entry name" value="Phase 1 flagellin"/>
    <property type="match status" value="1"/>
</dbReference>
<accession>A0ABQ6HB20</accession>
<keyword evidence="9" id="KW-1185">Reference proteome</keyword>
<feature type="domain" description="Flagellin N-terminal" evidence="6">
    <location>
        <begin position="3"/>
        <end position="139"/>
    </location>
</feature>
<dbReference type="InterPro" id="IPR013384">
    <property type="entry name" value="Flagell_FlgL"/>
</dbReference>
<comment type="caution">
    <text evidence="8">The sequence shown here is derived from an EMBL/GenBank/DDBJ whole genome shotgun (WGS) entry which is preliminary data.</text>
</comment>
<keyword evidence="8" id="KW-0969">Cilium</keyword>
<keyword evidence="8" id="KW-0966">Cell projection</keyword>
<dbReference type="Pfam" id="PF00700">
    <property type="entry name" value="Flagellin_C"/>
    <property type="match status" value="1"/>
</dbReference>
<evidence type="ECO:0000256" key="3">
    <source>
        <dbReference type="ARBA" id="ARBA00005709"/>
    </source>
</evidence>
<dbReference type="PANTHER" id="PTHR42792">
    <property type="entry name" value="FLAGELLIN"/>
    <property type="match status" value="1"/>
</dbReference>
<keyword evidence="8" id="KW-0282">Flagellum</keyword>
<organism evidence="8 9">
    <name type="scientific">Thalassotalea eurytherma</name>
    <dbReference type="NCBI Taxonomy" id="1144278"/>
    <lineage>
        <taxon>Bacteria</taxon>
        <taxon>Pseudomonadati</taxon>
        <taxon>Pseudomonadota</taxon>
        <taxon>Gammaproteobacteria</taxon>
        <taxon>Alteromonadales</taxon>
        <taxon>Colwelliaceae</taxon>
        <taxon>Thalassotalea</taxon>
    </lineage>
</organism>
<evidence type="ECO:0000256" key="4">
    <source>
        <dbReference type="ARBA" id="ARBA00022525"/>
    </source>
</evidence>
<sequence length="403" mass="44173">MRVSTNQMFMQSSTYMARNESDLNEQVAYLSSGKKVLTAKDDAVSYGTLTGYKDELSNIDQFRRNIVQAENRNSLIEGSFSSAQDILNQVKTTFIQANNGSMSDDDRAALGEQLKQNLKQILDIANARDETGGYVFGGYQIDKQPFLLQPDNSVVYQGDDGIRELKISKSVEVPLNQSGNEAFLKADNPIGDFVGVYNTNNSGVSVNRAVITDRGNYVDGSNYTFDFTDVNNDGNLELSVTDNGGVNLTTIDPYVAGQTVAFNGMEVNIDGTPLPGDQLELAPQEDVSVFQTIKDAIDWVSRTGTITNTEQHAVDYGHILSDINASLNHISTRQGEAGINLQLIDSQSNFHADNELLMEQGRSVIEDLDFATAVTQFEQSKVALQAAQQTYATLQGLSLFNYI</sequence>
<dbReference type="NCBIfam" id="TIGR02550">
    <property type="entry name" value="flagell_flgL"/>
    <property type="match status" value="1"/>
</dbReference>
<dbReference type="InterPro" id="IPR001492">
    <property type="entry name" value="Flagellin"/>
</dbReference>
<comment type="subcellular location">
    <subcellularLocation>
        <location evidence="1">Bacterial flagellum</location>
    </subcellularLocation>
    <subcellularLocation>
        <location evidence="2">Secreted</location>
    </subcellularLocation>
</comment>
<name>A0ABQ6HB20_9GAMM</name>
<dbReference type="EMBL" id="BSSU01000020">
    <property type="protein sequence ID" value="GLX83661.1"/>
    <property type="molecule type" value="Genomic_DNA"/>
</dbReference>
<evidence type="ECO:0000259" key="7">
    <source>
        <dbReference type="Pfam" id="PF00700"/>
    </source>
</evidence>
<evidence type="ECO:0000256" key="1">
    <source>
        <dbReference type="ARBA" id="ARBA00004365"/>
    </source>
</evidence>
<dbReference type="Proteomes" id="UP001157133">
    <property type="component" value="Unassembled WGS sequence"/>
</dbReference>
<keyword evidence="4" id="KW-0964">Secreted</keyword>
<evidence type="ECO:0000313" key="8">
    <source>
        <dbReference type="EMBL" id="GLX83661.1"/>
    </source>
</evidence>
<dbReference type="PANTHER" id="PTHR42792:SF1">
    <property type="entry name" value="FLAGELLAR HOOK-ASSOCIATED PROTEIN 3"/>
    <property type="match status" value="1"/>
</dbReference>
<reference evidence="8 9" key="1">
    <citation type="submission" date="2023-03" db="EMBL/GenBank/DDBJ databases">
        <title>Draft genome sequence of Thalassotalea eurytherma JCM 18482T.</title>
        <authorList>
            <person name="Sawabe T."/>
        </authorList>
    </citation>
    <scope>NUCLEOTIDE SEQUENCE [LARGE SCALE GENOMIC DNA]</scope>
    <source>
        <strain evidence="8 9">JCM 18482</strain>
    </source>
</reference>
<dbReference type="InterPro" id="IPR001029">
    <property type="entry name" value="Flagellin_N"/>
</dbReference>
<evidence type="ECO:0000259" key="6">
    <source>
        <dbReference type="Pfam" id="PF00669"/>
    </source>
</evidence>
<keyword evidence="5" id="KW-0975">Bacterial flagellum</keyword>
<dbReference type="Pfam" id="PF00669">
    <property type="entry name" value="Flagellin_N"/>
    <property type="match status" value="1"/>
</dbReference>
<gene>
    <name evidence="8" type="primary">flgL</name>
    <name evidence="8" type="ORF">theurythT_31140</name>
</gene>
<comment type="similarity">
    <text evidence="3">Belongs to the bacterial flagellin family.</text>
</comment>
<protein>
    <submittedName>
        <fullName evidence="8">Flagellar hook-associated protein FlgL</fullName>
    </submittedName>
</protein>
<evidence type="ECO:0000313" key="9">
    <source>
        <dbReference type="Proteomes" id="UP001157133"/>
    </source>
</evidence>
<proteinExistence type="inferred from homology"/>
<dbReference type="InterPro" id="IPR046358">
    <property type="entry name" value="Flagellin_C"/>
</dbReference>